<keyword evidence="3" id="KW-0732">Signal</keyword>
<dbReference type="PANTHER" id="PTHR10587:SF133">
    <property type="entry name" value="CHITIN DEACETYLASE 1-RELATED"/>
    <property type="match status" value="1"/>
</dbReference>
<feature type="domain" description="NodB homology" evidence="4">
    <location>
        <begin position="55"/>
        <end position="237"/>
    </location>
</feature>
<evidence type="ECO:0000313" key="5">
    <source>
        <dbReference type="EMBL" id="RCX22996.1"/>
    </source>
</evidence>
<dbReference type="InterPro" id="IPR011330">
    <property type="entry name" value="Glyco_hydro/deAcase_b/a-brl"/>
</dbReference>
<dbReference type="Pfam" id="PF01522">
    <property type="entry name" value="Polysacc_deac_1"/>
    <property type="match status" value="1"/>
</dbReference>
<dbReference type="SUPFAM" id="SSF88713">
    <property type="entry name" value="Glycoside hydrolase/deacetylase"/>
    <property type="match status" value="1"/>
</dbReference>
<dbReference type="EMBL" id="QPJW01000001">
    <property type="protein sequence ID" value="RCX22996.1"/>
    <property type="molecule type" value="Genomic_DNA"/>
</dbReference>
<keyword evidence="2" id="KW-0378">Hydrolase</keyword>
<dbReference type="RefSeq" id="WP_114494924.1">
    <property type="nucleotide sequence ID" value="NZ_QPJW01000001.1"/>
</dbReference>
<dbReference type="CDD" id="cd10954">
    <property type="entry name" value="CE4_CtAXE_like"/>
    <property type="match status" value="1"/>
</dbReference>
<evidence type="ECO:0000313" key="6">
    <source>
        <dbReference type="Proteomes" id="UP000253090"/>
    </source>
</evidence>
<evidence type="ECO:0000259" key="4">
    <source>
        <dbReference type="PROSITE" id="PS51677"/>
    </source>
</evidence>
<protein>
    <submittedName>
        <fullName evidence="5">Polysaccharide deacetylase family sporulation protein PdaB</fullName>
    </submittedName>
</protein>
<feature type="chain" id="PRO_5039498769" evidence="3">
    <location>
        <begin position="24"/>
        <end position="257"/>
    </location>
</feature>
<dbReference type="GO" id="GO:0046872">
    <property type="term" value="F:metal ion binding"/>
    <property type="evidence" value="ECO:0007669"/>
    <property type="project" value="UniProtKB-KW"/>
</dbReference>
<dbReference type="Gene3D" id="3.20.20.370">
    <property type="entry name" value="Glycoside hydrolase/deacetylase"/>
    <property type="match status" value="1"/>
</dbReference>
<evidence type="ECO:0000256" key="1">
    <source>
        <dbReference type="ARBA" id="ARBA00022723"/>
    </source>
</evidence>
<dbReference type="InterPro" id="IPR002509">
    <property type="entry name" value="NODB_dom"/>
</dbReference>
<comment type="caution">
    <text evidence="5">The sequence shown here is derived from an EMBL/GenBank/DDBJ whole genome shotgun (WGS) entry which is preliminary data.</text>
</comment>
<feature type="signal peptide" evidence="3">
    <location>
        <begin position="1"/>
        <end position="23"/>
    </location>
</feature>
<evidence type="ECO:0000256" key="2">
    <source>
        <dbReference type="ARBA" id="ARBA00022801"/>
    </source>
</evidence>
<dbReference type="Proteomes" id="UP000253090">
    <property type="component" value="Unassembled WGS sequence"/>
</dbReference>
<dbReference type="GO" id="GO:0005975">
    <property type="term" value="P:carbohydrate metabolic process"/>
    <property type="evidence" value="ECO:0007669"/>
    <property type="project" value="InterPro"/>
</dbReference>
<sequence length="257" mass="29337">MLKKQTAIALVFSLSAALFPAHAGADASYPVAQMKERSYYEQRGDIVWEVPTAEKYIAFTFDDGPDAKQTQEILQVLKQYEAKATFFLVGDRVERHPEIVRHELQQGHEIANHSFHHPSFHRLSGSSIESELTRTQDAIFKATGEKPVLFRPPGGYYNETIINLSKQNHLQMVLWSWHQDTKDWRSPGVQRIVNKVLDNARNGDIVLMHDFVHNSNQTSEALKVILPELKKRGYSFVTVSELMSHKVAPKNHIKVSH</sequence>
<gene>
    <name evidence="5" type="ORF">DFP94_101586</name>
</gene>
<reference evidence="5 6" key="1">
    <citation type="submission" date="2018-07" db="EMBL/GenBank/DDBJ databases">
        <title>Genomic Encyclopedia of Type Strains, Phase III (KMG-III): the genomes of soil and plant-associated and newly described type strains.</title>
        <authorList>
            <person name="Whitman W."/>
        </authorList>
    </citation>
    <scope>NUCLEOTIDE SEQUENCE [LARGE SCALE GENOMIC DNA]</scope>
    <source>
        <strain evidence="5 6">CECT 8333</strain>
    </source>
</reference>
<dbReference type="GO" id="GO:0016020">
    <property type="term" value="C:membrane"/>
    <property type="evidence" value="ECO:0007669"/>
    <property type="project" value="TreeGrafter"/>
</dbReference>
<dbReference type="PANTHER" id="PTHR10587">
    <property type="entry name" value="GLYCOSYL TRANSFERASE-RELATED"/>
    <property type="match status" value="1"/>
</dbReference>
<evidence type="ECO:0000256" key="3">
    <source>
        <dbReference type="SAM" id="SignalP"/>
    </source>
</evidence>
<dbReference type="OrthoDB" id="2649545at2"/>
<dbReference type="PROSITE" id="PS51677">
    <property type="entry name" value="NODB"/>
    <property type="match status" value="1"/>
</dbReference>
<accession>A0A369BQX3</accession>
<dbReference type="GO" id="GO:0016810">
    <property type="term" value="F:hydrolase activity, acting on carbon-nitrogen (but not peptide) bonds"/>
    <property type="evidence" value="ECO:0007669"/>
    <property type="project" value="InterPro"/>
</dbReference>
<organism evidence="5 6">
    <name type="scientific">Fontibacillus phaseoli</name>
    <dbReference type="NCBI Taxonomy" id="1416533"/>
    <lineage>
        <taxon>Bacteria</taxon>
        <taxon>Bacillati</taxon>
        <taxon>Bacillota</taxon>
        <taxon>Bacilli</taxon>
        <taxon>Bacillales</taxon>
        <taxon>Paenibacillaceae</taxon>
        <taxon>Fontibacillus</taxon>
    </lineage>
</organism>
<proteinExistence type="predicted"/>
<keyword evidence="6" id="KW-1185">Reference proteome</keyword>
<dbReference type="InterPro" id="IPR050248">
    <property type="entry name" value="Polysacc_deacetylase_ArnD"/>
</dbReference>
<name>A0A369BQX3_9BACL</name>
<keyword evidence="1" id="KW-0479">Metal-binding</keyword>
<dbReference type="AlphaFoldDB" id="A0A369BQX3"/>